<gene>
    <name evidence="2" type="ORF">SAMN05444007_108237</name>
</gene>
<protein>
    <recommendedName>
        <fullName evidence="4">DNA primase/helicase</fullName>
    </recommendedName>
</protein>
<dbReference type="STRING" id="1227549.SAMN05444007_108237"/>
<name>A0A1H7CPG1_9RHOB</name>
<evidence type="ECO:0000313" key="2">
    <source>
        <dbReference type="EMBL" id="SEJ91346.1"/>
    </source>
</evidence>
<organism evidence="2 3">
    <name type="scientific">Cribrihabitans marinus</name>
    <dbReference type="NCBI Taxonomy" id="1227549"/>
    <lineage>
        <taxon>Bacteria</taxon>
        <taxon>Pseudomonadati</taxon>
        <taxon>Pseudomonadota</taxon>
        <taxon>Alphaproteobacteria</taxon>
        <taxon>Rhodobacterales</taxon>
        <taxon>Paracoccaceae</taxon>
        <taxon>Cribrihabitans</taxon>
    </lineage>
</organism>
<evidence type="ECO:0008006" key="4">
    <source>
        <dbReference type="Google" id="ProtNLM"/>
    </source>
</evidence>
<dbReference type="OrthoDB" id="7208869at2"/>
<reference evidence="2 3" key="1">
    <citation type="submission" date="2016-10" db="EMBL/GenBank/DDBJ databases">
        <authorList>
            <person name="de Groot N.N."/>
        </authorList>
    </citation>
    <scope>NUCLEOTIDE SEQUENCE [LARGE SCALE GENOMIC DNA]</scope>
    <source>
        <strain evidence="2 3">DSM 29340</strain>
    </source>
</reference>
<dbReference type="RefSeq" id="WP_143057927.1">
    <property type="nucleotide sequence ID" value="NZ_BMGV01000008.1"/>
</dbReference>
<proteinExistence type="predicted"/>
<evidence type="ECO:0000313" key="3">
    <source>
        <dbReference type="Proteomes" id="UP000199379"/>
    </source>
</evidence>
<dbReference type="AlphaFoldDB" id="A0A1H7CPG1"/>
<feature type="region of interest" description="Disordered" evidence="1">
    <location>
        <begin position="1"/>
        <end position="81"/>
    </location>
</feature>
<feature type="compositionally biased region" description="Basic and acidic residues" evidence="1">
    <location>
        <begin position="13"/>
        <end position="27"/>
    </location>
</feature>
<feature type="compositionally biased region" description="Acidic residues" evidence="1">
    <location>
        <begin position="1"/>
        <end position="11"/>
    </location>
</feature>
<sequence>MSEPNNDDWLPDPEPRPIDEEALRRNLADAPVVPGEVSEKKKGKDDGPRKAGSRTAKADRSSQGSDGGRGRGSRKRGEIFDDCPVTPLGVHGDYAYFLDVSSQIRAVKKLEGQVIQSLFGHALPQLRHHFPVWKKSGDDFVRDHKRFDQTHASMVMWEAVTECGVLNPKGAVRGVGAWTDDDGQLIYHLGDAVLVGGELQKPGRIGKKIYPALPPMPHPSDDPGPDPVPEILDTLESWNWRQPDLHPFLTLGMICVMMLCGALDWRPVFWMLAPAGAGKSEFQKLLGFLLDDGGVIQTTDTTKSGITSQLGQSSLPVSVDELEPGDERSTKERDMIALARVAASGGEWLRGSSDQSGVGGKVFSAFLFSSILIPGVMKTQDVQRLIRLELEPLPEGTAGLKLQPRTWRDRGARLRRRLIDRWAGWPERYSAWRQSLELAGVTGRNADNWTPVLALADMAIGEDIAGETARAGWARKAAFQVTADRDDTTNDSEAMLLYLLSHHYDPWRRGEQWTVAQWVMAAAGLPGAPDALRDHLSDASAIDDRTGRMGRANALLAKIGLRVVHNDPPSLFICNAQIQGLKDLFRNSDWAGGVWKQSAGRVPGASLTPNPLTLAGIRSRGTLMPLKSIPGLMTFPMDREAPAAGAPSDEIEDFM</sequence>
<dbReference type="EMBL" id="FNYD01000008">
    <property type="protein sequence ID" value="SEJ91346.1"/>
    <property type="molecule type" value="Genomic_DNA"/>
</dbReference>
<dbReference type="Proteomes" id="UP000199379">
    <property type="component" value="Unassembled WGS sequence"/>
</dbReference>
<keyword evidence="3" id="KW-1185">Reference proteome</keyword>
<accession>A0A1H7CPG1</accession>
<feature type="compositionally biased region" description="Basic and acidic residues" evidence="1">
    <location>
        <begin position="37"/>
        <end position="49"/>
    </location>
</feature>
<evidence type="ECO:0000256" key="1">
    <source>
        <dbReference type="SAM" id="MobiDB-lite"/>
    </source>
</evidence>